<dbReference type="Proteomes" id="UP000726737">
    <property type="component" value="Unassembled WGS sequence"/>
</dbReference>
<feature type="region of interest" description="Disordered" evidence="1">
    <location>
        <begin position="282"/>
        <end position="301"/>
    </location>
</feature>
<reference evidence="2" key="1">
    <citation type="journal article" date="2020" name="Fungal Divers.">
        <title>Resolving the Mortierellaceae phylogeny through synthesis of multi-gene phylogenetics and phylogenomics.</title>
        <authorList>
            <person name="Vandepol N."/>
            <person name="Liber J."/>
            <person name="Desiro A."/>
            <person name="Na H."/>
            <person name="Kennedy M."/>
            <person name="Barry K."/>
            <person name="Grigoriev I.V."/>
            <person name="Miller A.N."/>
            <person name="O'Donnell K."/>
            <person name="Stajich J.E."/>
            <person name="Bonito G."/>
        </authorList>
    </citation>
    <scope>NUCLEOTIDE SEQUENCE</scope>
    <source>
        <strain evidence="2">KOD948</strain>
    </source>
</reference>
<evidence type="ECO:0000256" key="1">
    <source>
        <dbReference type="SAM" id="MobiDB-lite"/>
    </source>
</evidence>
<dbReference type="EMBL" id="JAAAJA010000045">
    <property type="protein sequence ID" value="KAG0264707.1"/>
    <property type="molecule type" value="Genomic_DNA"/>
</dbReference>
<organism evidence="2 3">
    <name type="scientific">Mortierella polycephala</name>
    <dbReference type="NCBI Taxonomy" id="41804"/>
    <lineage>
        <taxon>Eukaryota</taxon>
        <taxon>Fungi</taxon>
        <taxon>Fungi incertae sedis</taxon>
        <taxon>Mucoromycota</taxon>
        <taxon>Mortierellomycotina</taxon>
        <taxon>Mortierellomycetes</taxon>
        <taxon>Mortierellales</taxon>
        <taxon>Mortierellaceae</taxon>
        <taxon>Mortierella</taxon>
    </lineage>
</organism>
<name>A0A9P6QDI6_9FUNG</name>
<sequence>MTLIFLHLIGRKAVLAYNRKSDLDISADVNAFPKDSLGNINNTDTEAPTVISPLGTSVLHESPLSGLPVDVNGRIILPAPPTGDQPLPPTSSSASSINSSPRASIRPSSYRRSLHKHSLSTSSTCSIASSTSSSAIAFSPGGSTGSPAYGGCAARKHASKDSVHSIRLSILAPIPLGSAAAAPSPPQKALPPIPVQTPPNALPTPPNSMSSAVRHDAVEPMKDNVPNKASMADNERDMDAREDPGPTSVNEDEEGDKDKDVQSTEGAEEFAVVGFEMILEEEEETYRDSDEETQEEAENTLCSQVSIQDKRSNPAVGAGTMKETLGDVATDRHNVDIKGTKDETDIEIEELAVNVIKEIKDES</sequence>
<keyword evidence="3" id="KW-1185">Reference proteome</keyword>
<comment type="caution">
    <text evidence="2">The sequence shown here is derived from an EMBL/GenBank/DDBJ whole genome shotgun (WGS) entry which is preliminary data.</text>
</comment>
<feature type="compositionally biased region" description="Acidic residues" evidence="1">
    <location>
        <begin position="282"/>
        <end position="298"/>
    </location>
</feature>
<proteinExistence type="predicted"/>
<evidence type="ECO:0000313" key="3">
    <source>
        <dbReference type="Proteomes" id="UP000726737"/>
    </source>
</evidence>
<feature type="compositionally biased region" description="Pro residues" evidence="1">
    <location>
        <begin position="78"/>
        <end position="89"/>
    </location>
</feature>
<feature type="compositionally biased region" description="Basic and acidic residues" evidence="1">
    <location>
        <begin position="213"/>
        <end position="222"/>
    </location>
</feature>
<evidence type="ECO:0000313" key="2">
    <source>
        <dbReference type="EMBL" id="KAG0264707.1"/>
    </source>
</evidence>
<accession>A0A9P6QDI6</accession>
<dbReference type="AlphaFoldDB" id="A0A9P6QDI6"/>
<feature type="region of interest" description="Disordered" evidence="1">
    <location>
        <begin position="178"/>
        <end position="271"/>
    </location>
</feature>
<protein>
    <submittedName>
        <fullName evidence="2">Uncharacterized protein</fullName>
    </submittedName>
</protein>
<gene>
    <name evidence="2" type="ORF">BG011_006284</name>
</gene>
<feature type="region of interest" description="Disordered" evidence="1">
    <location>
        <begin position="75"/>
        <end position="126"/>
    </location>
</feature>
<feature type="compositionally biased region" description="Basic and acidic residues" evidence="1">
    <location>
        <begin position="233"/>
        <end position="244"/>
    </location>
</feature>
<feature type="compositionally biased region" description="Pro residues" evidence="1">
    <location>
        <begin position="183"/>
        <end position="206"/>
    </location>
</feature>
<feature type="compositionally biased region" description="Low complexity" evidence="1">
    <location>
        <begin position="91"/>
        <end position="111"/>
    </location>
</feature>